<dbReference type="PANTHER" id="PTHR36440:SF1">
    <property type="entry name" value="PUTATIVE (AFU_ORTHOLOGUE AFUA_8G07350)-RELATED"/>
    <property type="match status" value="1"/>
</dbReference>
<gene>
    <name evidence="2" type="ORF">DOP62_11740</name>
</gene>
<dbReference type="Gene3D" id="2.60.120.10">
    <property type="entry name" value="Jelly Rolls"/>
    <property type="match status" value="1"/>
</dbReference>
<dbReference type="EMBL" id="CP030139">
    <property type="protein sequence ID" value="AZB73753.2"/>
    <property type="molecule type" value="Genomic_DNA"/>
</dbReference>
<dbReference type="InterPro" id="IPR011051">
    <property type="entry name" value="RmlC_Cupin_sf"/>
</dbReference>
<evidence type="ECO:0000259" key="1">
    <source>
        <dbReference type="Pfam" id="PF07883"/>
    </source>
</evidence>
<proteinExistence type="predicted"/>
<evidence type="ECO:0000313" key="3">
    <source>
        <dbReference type="Proteomes" id="UP000267249"/>
    </source>
</evidence>
<dbReference type="PANTHER" id="PTHR36440">
    <property type="entry name" value="PUTATIVE (AFU_ORTHOLOGUE AFUA_8G07350)-RELATED"/>
    <property type="match status" value="1"/>
</dbReference>
<dbReference type="Pfam" id="PF07883">
    <property type="entry name" value="Cupin_2"/>
    <property type="match status" value="1"/>
</dbReference>
<sequence>MMNPKPLVLKPGDRSAALHVVGTKVTVLVSEADSASQQITLQSGDEGSGPPPHSHDWDESFYVTKGQVQFTCSDRTTMCPAGTLVHVPAGTVHAFSYGPGGGEILEVTGASSRAVQMFSALNREVVPGPPDVPEVIRVANKYGVRFDL</sequence>
<feature type="domain" description="Cupin type-2" evidence="1">
    <location>
        <begin position="46"/>
        <end position="95"/>
    </location>
</feature>
<organism evidence="2 3">
    <name type="scientific">Synechococcus elongatus PCC 11801</name>
    <dbReference type="NCBI Taxonomy" id="2219813"/>
    <lineage>
        <taxon>Bacteria</taxon>
        <taxon>Bacillati</taxon>
        <taxon>Cyanobacteriota</taxon>
        <taxon>Cyanophyceae</taxon>
        <taxon>Synechococcales</taxon>
        <taxon>Synechococcaceae</taxon>
        <taxon>Synechococcus</taxon>
    </lineage>
</organism>
<reference evidence="2 3" key="1">
    <citation type="journal article" date="2018" name="Sci. Rep.">
        <title>Genome Features and Biochemical Characteristics of a Robust, Fast Growing and Naturally Transformable Cyanobacterium Synechococcus elongatus PCC 11801 Isolated from India.</title>
        <authorList>
            <person name="Jaiswal D."/>
            <person name="Sengupta A."/>
            <person name="Sohoni S."/>
            <person name="Sengupta S."/>
            <person name="Phadnavis A.G."/>
            <person name="Pakrasi H.B."/>
            <person name="Wangikar P.P."/>
        </authorList>
    </citation>
    <scope>NUCLEOTIDE SEQUENCE [LARGE SCALE GENOMIC DNA]</scope>
    <source>
        <strain evidence="2 3">PCC 11801</strain>
    </source>
</reference>
<dbReference type="InterPro" id="IPR053146">
    <property type="entry name" value="QDO-like"/>
</dbReference>
<accession>A0AAN1QQW4</accession>
<dbReference type="RefSeq" id="WP_222610246.1">
    <property type="nucleotide sequence ID" value="NZ_CP030139.2"/>
</dbReference>
<dbReference type="Proteomes" id="UP000267249">
    <property type="component" value="Chromosome"/>
</dbReference>
<evidence type="ECO:0000313" key="2">
    <source>
        <dbReference type="EMBL" id="AZB73753.2"/>
    </source>
</evidence>
<dbReference type="SUPFAM" id="SSF51182">
    <property type="entry name" value="RmlC-like cupins"/>
    <property type="match status" value="1"/>
</dbReference>
<dbReference type="AlphaFoldDB" id="A0AAN1QQW4"/>
<protein>
    <submittedName>
        <fullName evidence="2">Cupin domain-containing protein</fullName>
    </submittedName>
</protein>
<dbReference type="InterPro" id="IPR013096">
    <property type="entry name" value="Cupin_2"/>
</dbReference>
<dbReference type="InterPro" id="IPR014710">
    <property type="entry name" value="RmlC-like_jellyroll"/>
</dbReference>
<name>A0AAN1QQW4_SYNEL</name>